<proteinExistence type="predicted"/>
<evidence type="ECO:0000313" key="2">
    <source>
        <dbReference type="EMBL" id="CAB4969399.1"/>
    </source>
</evidence>
<accession>A0A6J7LU08</accession>
<dbReference type="EMBL" id="CAFBNE010000173">
    <property type="protein sequence ID" value="CAB4969399.1"/>
    <property type="molecule type" value="Genomic_DNA"/>
</dbReference>
<dbReference type="Gene3D" id="1.10.1220.10">
    <property type="entry name" value="Met repressor-like"/>
    <property type="match status" value="1"/>
</dbReference>
<reference evidence="2" key="1">
    <citation type="submission" date="2020-05" db="EMBL/GenBank/DDBJ databases">
        <authorList>
            <person name="Chiriac C."/>
            <person name="Salcher M."/>
            <person name="Ghai R."/>
            <person name="Kavagutti S V."/>
        </authorList>
    </citation>
    <scope>NUCLEOTIDE SEQUENCE</scope>
</reference>
<dbReference type="GO" id="GO:0006355">
    <property type="term" value="P:regulation of DNA-templated transcription"/>
    <property type="evidence" value="ECO:0007669"/>
    <property type="project" value="InterPro"/>
</dbReference>
<dbReference type="AlphaFoldDB" id="A0A6J7LU08"/>
<name>A0A6J7LU08_9ZZZZ</name>
<organism evidence="2">
    <name type="scientific">freshwater metagenome</name>
    <dbReference type="NCBI Taxonomy" id="449393"/>
    <lineage>
        <taxon>unclassified sequences</taxon>
        <taxon>metagenomes</taxon>
        <taxon>ecological metagenomes</taxon>
    </lineage>
</organism>
<gene>
    <name evidence="2" type="ORF">UFOPK3772_03221</name>
</gene>
<protein>
    <submittedName>
        <fullName evidence="2">Unannotated protein</fullName>
    </submittedName>
</protein>
<dbReference type="InterPro" id="IPR013321">
    <property type="entry name" value="Arc_rbn_hlx_hlx"/>
</dbReference>
<dbReference type="InterPro" id="IPR053853">
    <property type="entry name" value="FitA-like_RHH"/>
</dbReference>
<dbReference type="Pfam" id="PF22513">
    <property type="entry name" value="FitA-like_RHH"/>
    <property type="match status" value="1"/>
</dbReference>
<sequence length="81" mass="8739">MAAVSIRNLDDDVKERLRMRAASHGRSMESEIRAILVEAVTAPDQHPGLLVTLMERFGDLGGVDLEVPARTTPARAADLSA</sequence>
<dbReference type="SUPFAM" id="SSF47598">
    <property type="entry name" value="Ribbon-helix-helix"/>
    <property type="match status" value="1"/>
</dbReference>
<dbReference type="InterPro" id="IPR010985">
    <property type="entry name" value="Ribbon_hlx_hlx"/>
</dbReference>
<evidence type="ECO:0000259" key="1">
    <source>
        <dbReference type="Pfam" id="PF22513"/>
    </source>
</evidence>
<feature type="domain" description="Antitoxin FitA-like ribbon-helix-helix" evidence="1">
    <location>
        <begin position="2"/>
        <end position="40"/>
    </location>
</feature>